<feature type="domain" description="Methyltransferase small" evidence="4">
    <location>
        <begin position="161"/>
        <end position="282"/>
    </location>
</feature>
<evidence type="ECO:0000256" key="1">
    <source>
        <dbReference type="ARBA" id="ARBA00022603"/>
    </source>
</evidence>
<dbReference type="InterPro" id="IPR007848">
    <property type="entry name" value="Small_mtfrase_dom"/>
</dbReference>
<dbReference type="PANTHER" id="PTHR45875">
    <property type="entry name" value="METHYLTRANSFERASE N6AMT1"/>
    <property type="match status" value="1"/>
</dbReference>
<keyword evidence="3" id="KW-0949">S-adenosyl-L-methionine</keyword>
<proteinExistence type="predicted"/>
<sequence>MTGPLPSTAGLERVDARWWRALGDRLRLNGPTPRWLASMWQDRTVTYEGLQWPVRLWRARTVDDPAARIYRMFCLRDPVRLDQAADTLGAAMVAGALDCGLLCRARDDHVVSRFDLRFFHGLWVLCDDLGLGGDAVFGTGAGDDAFPGVVPARLVTGGSTADSAVDVGCGAGAIALWMSRFARRVLATDINPRALGFVRWNAALNGIGNVEVVAGDLLAPLGAERFDLLVAQPPFVPRPPDATPATYRLGGPLGTELPHRVLAAAGRHLTPHGRAAVVFEHPVRQSAPVALPDLAGAGRRALVLLGDEVDADAYSVRYALPALRQRDPAGFEHDVGEMRQHLHSAGIRGVRPAVGVVESADGRAWTDVAQLDGPLWNRLAPGAADRLLAGHDLLHSGSARRAWLPAGSTVLRSPAEDHVTLLLAAGVPSRVLRLTRAEWAVLERMREGETVRLTSGAPPEELALLARLLRAGLVEP</sequence>
<keyword evidence="6" id="KW-1185">Reference proteome</keyword>
<comment type="caution">
    <text evidence="5">The sequence shown here is derived from an EMBL/GenBank/DDBJ whole genome shotgun (WGS) entry which is preliminary data.</text>
</comment>
<evidence type="ECO:0000313" key="6">
    <source>
        <dbReference type="Proteomes" id="UP001241758"/>
    </source>
</evidence>
<dbReference type="SUPFAM" id="SSF53335">
    <property type="entry name" value="S-adenosyl-L-methionine-dependent methyltransferases"/>
    <property type="match status" value="1"/>
</dbReference>
<evidence type="ECO:0000259" key="4">
    <source>
        <dbReference type="Pfam" id="PF05175"/>
    </source>
</evidence>
<dbReference type="Proteomes" id="UP001241758">
    <property type="component" value="Unassembled WGS sequence"/>
</dbReference>
<evidence type="ECO:0000313" key="5">
    <source>
        <dbReference type="EMBL" id="MDI6103351.1"/>
    </source>
</evidence>
<organism evidence="5 6">
    <name type="scientific">Actinoplanes sandaracinus</name>
    <dbReference type="NCBI Taxonomy" id="3045177"/>
    <lineage>
        <taxon>Bacteria</taxon>
        <taxon>Bacillati</taxon>
        <taxon>Actinomycetota</taxon>
        <taxon>Actinomycetes</taxon>
        <taxon>Micromonosporales</taxon>
        <taxon>Micromonosporaceae</taxon>
        <taxon>Actinoplanes</taxon>
    </lineage>
</organism>
<dbReference type="InterPro" id="IPR029063">
    <property type="entry name" value="SAM-dependent_MTases_sf"/>
</dbReference>
<dbReference type="CDD" id="cd02440">
    <property type="entry name" value="AdoMet_MTases"/>
    <property type="match status" value="1"/>
</dbReference>
<name>A0ABT6WUC3_9ACTN</name>
<protein>
    <submittedName>
        <fullName evidence="5">Methyltransferase</fullName>
    </submittedName>
</protein>
<dbReference type="RefSeq" id="WP_282764379.1">
    <property type="nucleotide sequence ID" value="NZ_JASCTH010000025.1"/>
</dbReference>
<dbReference type="EMBL" id="JASCTH010000025">
    <property type="protein sequence ID" value="MDI6103351.1"/>
    <property type="molecule type" value="Genomic_DNA"/>
</dbReference>
<dbReference type="GO" id="GO:0008168">
    <property type="term" value="F:methyltransferase activity"/>
    <property type="evidence" value="ECO:0007669"/>
    <property type="project" value="UniProtKB-KW"/>
</dbReference>
<dbReference type="Gene3D" id="3.40.50.150">
    <property type="entry name" value="Vaccinia Virus protein VP39"/>
    <property type="match status" value="1"/>
</dbReference>
<accession>A0ABT6WUC3</accession>
<dbReference type="PANTHER" id="PTHR45875:SF1">
    <property type="entry name" value="METHYLTRANSFERASE N6AMT1"/>
    <property type="match status" value="1"/>
</dbReference>
<keyword evidence="1 5" id="KW-0489">Methyltransferase</keyword>
<evidence type="ECO:0000256" key="2">
    <source>
        <dbReference type="ARBA" id="ARBA00022679"/>
    </source>
</evidence>
<evidence type="ECO:0000256" key="3">
    <source>
        <dbReference type="ARBA" id="ARBA00022691"/>
    </source>
</evidence>
<dbReference type="Pfam" id="PF05175">
    <property type="entry name" value="MTS"/>
    <property type="match status" value="1"/>
</dbReference>
<reference evidence="5 6" key="1">
    <citation type="submission" date="2023-05" db="EMBL/GenBank/DDBJ databases">
        <title>Actinoplanes sp. NEAU-A12 genome sequencing.</title>
        <authorList>
            <person name="Wang Z.-S."/>
        </authorList>
    </citation>
    <scope>NUCLEOTIDE SEQUENCE [LARGE SCALE GENOMIC DNA]</scope>
    <source>
        <strain evidence="5 6">NEAU-A12</strain>
    </source>
</reference>
<dbReference type="InterPro" id="IPR052190">
    <property type="entry name" value="Euk-Arch_PrmC-MTase"/>
</dbReference>
<gene>
    <name evidence="5" type="ORF">QLQ12_32555</name>
</gene>
<dbReference type="GO" id="GO:0032259">
    <property type="term" value="P:methylation"/>
    <property type="evidence" value="ECO:0007669"/>
    <property type="project" value="UniProtKB-KW"/>
</dbReference>
<keyword evidence="2" id="KW-0808">Transferase</keyword>